<dbReference type="PANTHER" id="PTHR43226">
    <property type="entry name" value="XAA-PRO AMINOPEPTIDASE 3"/>
    <property type="match status" value="1"/>
</dbReference>
<evidence type="ECO:0000313" key="9">
    <source>
        <dbReference type="EMBL" id="SQH76222.1"/>
    </source>
</evidence>
<evidence type="ECO:0000313" key="10">
    <source>
        <dbReference type="Proteomes" id="UP000250123"/>
    </source>
</evidence>
<dbReference type="SUPFAM" id="SSF53092">
    <property type="entry name" value="Creatinase/prolidase N-terminal domain"/>
    <property type="match status" value="1"/>
</dbReference>
<dbReference type="Gene3D" id="3.90.230.10">
    <property type="entry name" value="Creatinase/methionine aminopeptidase superfamily"/>
    <property type="match status" value="1"/>
</dbReference>
<dbReference type="EMBL" id="LS483452">
    <property type="protein sequence ID" value="SQH76222.1"/>
    <property type="molecule type" value="Genomic_DNA"/>
</dbReference>
<proteinExistence type="inferred from homology"/>
<dbReference type="PANTHER" id="PTHR43226:SF4">
    <property type="entry name" value="XAA-PRO AMINOPEPTIDASE 3"/>
    <property type="match status" value="1"/>
</dbReference>
<dbReference type="InterPro" id="IPR007865">
    <property type="entry name" value="Aminopep_P_N"/>
</dbReference>
<keyword evidence="4" id="KW-0645">Protease</keyword>
<sequence length="174" mass="19737">MSRDLYQTRRKALFEQLPEGCIVILADYQQKIRSKNIKYHFRQDNDFLYLTGFDGAIIDFNADEAYDIAELETVLLSQLTTQRHIFIGDELGRFSSRVIGWMNHQRNTTSFDTIKHHLSLTPLAKVLHPLRVIKSADEIAKTKAAVKASTDGHRAVMQACKPGVNGSLCIGYHS</sequence>
<comment type="catalytic activity">
    <reaction evidence="1">
        <text>Release of any N-terminal amino acid, including proline, that is linked to proline, even from a dipeptide or tripeptide.</text>
        <dbReference type="EC" id="3.4.11.9"/>
    </reaction>
</comment>
<dbReference type="KEGG" id="sbk:SHEWBE_2256"/>
<dbReference type="InterPro" id="IPR036005">
    <property type="entry name" value="Creatinase/aminopeptidase-like"/>
</dbReference>
<feature type="domain" description="Aminopeptidase P N-terminal" evidence="8">
    <location>
        <begin position="1"/>
        <end position="92"/>
    </location>
</feature>
<dbReference type="InterPro" id="IPR052433">
    <property type="entry name" value="X-Pro_dipept-like"/>
</dbReference>
<protein>
    <recommendedName>
        <fullName evidence="3">Xaa-Pro aminopeptidase</fullName>
        <ecNumber evidence="3">3.4.11.9</ecNumber>
    </recommendedName>
</protein>
<dbReference type="EC" id="3.4.11.9" evidence="3"/>
<dbReference type="Proteomes" id="UP000250123">
    <property type="component" value="Chromosome SHEWBE"/>
</dbReference>
<dbReference type="Pfam" id="PF05195">
    <property type="entry name" value="AMP_N"/>
    <property type="match status" value="1"/>
</dbReference>
<comment type="similarity">
    <text evidence="2">Belongs to the peptidase M24B family.</text>
</comment>
<keyword evidence="5" id="KW-0479">Metal-binding</keyword>
<dbReference type="Gene3D" id="3.40.350.10">
    <property type="entry name" value="Creatinase/prolidase N-terminal domain"/>
    <property type="match status" value="1"/>
</dbReference>
<evidence type="ECO:0000256" key="3">
    <source>
        <dbReference type="ARBA" id="ARBA00012574"/>
    </source>
</evidence>
<keyword evidence="9" id="KW-0031">Aminopeptidase</keyword>
<dbReference type="GO" id="GO:0006508">
    <property type="term" value="P:proteolysis"/>
    <property type="evidence" value="ECO:0007669"/>
    <property type="project" value="UniProtKB-KW"/>
</dbReference>
<evidence type="ECO:0000256" key="7">
    <source>
        <dbReference type="ARBA" id="ARBA00023049"/>
    </source>
</evidence>
<dbReference type="RefSeq" id="WP_231926532.1">
    <property type="nucleotide sequence ID" value="NZ_LS483452.1"/>
</dbReference>
<dbReference type="InterPro" id="IPR029149">
    <property type="entry name" value="Creatin/AminoP/Spt16_N"/>
</dbReference>
<dbReference type="SMART" id="SM01011">
    <property type="entry name" value="AMP_N"/>
    <property type="match status" value="1"/>
</dbReference>
<organism evidence="9 10">
    <name type="scientific">Shewanella benthica</name>
    <dbReference type="NCBI Taxonomy" id="43661"/>
    <lineage>
        <taxon>Bacteria</taxon>
        <taxon>Pseudomonadati</taxon>
        <taxon>Pseudomonadota</taxon>
        <taxon>Gammaproteobacteria</taxon>
        <taxon>Alteromonadales</taxon>
        <taxon>Shewanellaceae</taxon>
        <taxon>Shewanella</taxon>
    </lineage>
</organism>
<dbReference type="GO" id="GO:0070006">
    <property type="term" value="F:metalloaminopeptidase activity"/>
    <property type="evidence" value="ECO:0007669"/>
    <property type="project" value="InterPro"/>
</dbReference>
<dbReference type="AlphaFoldDB" id="A0A330M1W1"/>
<gene>
    <name evidence="9" type="ORF">SHEWBE_2256</name>
</gene>
<reference evidence="10" key="1">
    <citation type="submission" date="2018-06" db="EMBL/GenBank/DDBJ databases">
        <authorList>
            <person name="Cea G.-C."/>
            <person name="William W."/>
        </authorList>
    </citation>
    <scope>NUCLEOTIDE SEQUENCE [LARGE SCALE GENOMIC DNA]</scope>
    <source>
        <strain evidence="10">DB21MT-2</strain>
    </source>
</reference>
<dbReference type="GO" id="GO:0030145">
    <property type="term" value="F:manganese ion binding"/>
    <property type="evidence" value="ECO:0007669"/>
    <property type="project" value="InterPro"/>
</dbReference>
<evidence type="ECO:0000256" key="6">
    <source>
        <dbReference type="ARBA" id="ARBA00022801"/>
    </source>
</evidence>
<evidence type="ECO:0000256" key="4">
    <source>
        <dbReference type="ARBA" id="ARBA00022670"/>
    </source>
</evidence>
<evidence type="ECO:0000259" key="8">
    <source>
        <dbReference type="SMART" id="SM01011"/>
    </source>
</evidence>
<dbReference type="SUPFAM" id="SSF55920">
    <property type="entry name" value="Creatinase/aminopeptidase"/>
    <property type="match status" value="1"/>
</dbReference>
<keyword evidence="6" id="KW-0378">Hydrolase</keyword>
<evidence type="ECO:0000256" key="1">
    <source>
        <dbReference type="ARBA" id="ARBA00001424"/>
    </source>
</evidence>
<evidence type="ECO:0000256" key="2">
    <source>
        <dbReference type="ARBA" id="ARBA00008766"/>
    </source>
</evidence>
<evidence type="ECO:0000256" key="5">
    <source>
        <dbReference type="ARBA" id="ARBA00022723"/>
    </source>
</evidence>
<keyword evidence="7" id="KW-0482">Metalloprotease</keyword>
<name>A0A330M1W1_9GAMM</name>
<accession>A0A330M1W1</accession>